<dbReference type="Gramene" id="EOY14610">
    <property type="protein sequence ID" value="EOY14610"/>
    <property type="gene ID" value="TCM_033926"/>
</dbReference>
<protein>
    <submittedName>
        <fullName evidence="2">Uncharacterized protein</fullName>
    </submittedName>
</protein>
<organism evidence="2 3">
    <name type="scientific">Theobroma cacao</name>
    <name type="common">Cacao</name>
    <name type="synonym">Cocoa</name>
    <dbReference type="NCBI Taxonomy" id="3641"/>
    <lineage>
        <taxon>Eukaryota</taxon>
        <taxon>Viridiplantae</taxon>
        <taxon>Streptophyta</taxon>
        <taxon>Embryophyta</taxon>
        <taxon>Tracheophyta</taxon>
        <taxon>Spermatophyta</taxon>
        <taxon>Magnoliopsida</taxon>
        <taxon>eudicotyledons</taxon>
        <taxon>Gunneridae</taxon>
        <taxon>Pentapetalae</taxon>
        <taxon>rosids</taxon>
        <taxon>malvids</taxon>
        <taxon>Malvales</taxon>
        <taxon>Malvaceae</taxon>
        <taxon>Byttnerioideae</taxon>
        <taxon>Theobroma</taxon>
    </lineage>
</organism>
<name>A0A061FB85_THECC</name>
<sequence>MKIRHKHAFSSSFQFHASLTPLGIITKEKSKAISCNHGRKAAWQLAIILRNLIQNIYPFIFWFIQMLLNCIFNSKNIFYDILLCSAFDCVIELKVKNRFKDRSGYVIIAEKDSETRDKGIKLISQNSLCIALWS</sequence>
<feature type="transmembrane region" description="Helical" evidence="1">
    <location>
        <begin position="41"/>
        <end position="64"/>
    </location>
</feature>
<accession>A0A061FB85</accession>
<evidence type="ECO:0000313" key="2">
    <source>
        <dbReference type="EMBL" id="EOY14610.1"/>
    </source>
</evidence>
<evidence type="ECO:0000313" key="3">
    <source>
        <dbReference type="Proteomes" id="UP000026915"/>
    </source>
</evidence>
<dbReference type="EMBL" id="CM001886">
    <property type="protein sequence ID" value="EOY14610.1"/>
    <property type="molecule type" value="Genomic_DNA"/>
</dbReference>
<proteinExistence type="predicted"/>
<dbReference type="HOGENOM" id="CLU_1900005_0_0_1"/>
<keyword evidence="3" id="KW-1185">Reference proteome</keyword>
<keyword evidence="1" id="KW-1133">Transmembrane helix</keyword>
<keyword evidence="1" id="KW-0812">Transmembrane</keyword>
<dbReference type="Proteomes" id="UP000026915">
    <property type="component" value="Chromosome 8"/>
</dbReference>
<dbReference type="AlphaFoldDB" id="A0A061FB85"/>
<gene>
    <name evidence="2" type="ORF">TCM_033926</name>
</gene>
<dbReference type="InParanoid" id="A0A061FB85"/>
<reference evidence="2 3" key="1">
    <citation type="journal article" date="2013" name="Genome Biol.">
        <title>The genome sequence of the most widely cultivated cacao type and its use to identify candidate genes regulating pod color.</title>
        <authorList>
            <person name="Motamayor J.C."/>
            <person name="Mockaitis K."/>
            <person name="Schmutz J."/>
            <person name="Haiminen N."/>
            <person name="Iii D.L."/>
            <person name="Cornejo O."/>
            <person name="Findley S.D."/>
            <person name="Zheng P."/>
            <person name="Utro F."/>
            <person name="Royaert S."/>
            <person name="Saski C."/>
            <person name="Jenkins J."/>
            <person name="Podicheti R."/>
            <person name="Zhao M."/>
            <person name="Scheffler B.E."/>
            <person name="Stack J.C."/>
            <person name="Feltus F.A."/>
            <person name="Mustiga G.M."/>
            <person name="Amores F."/>
            <person name="Phillips W."/>
            <person name="Marelli J.P."/>
            <person name="May G.D."/>
            <person name="Shapiro H."/>
            <person name="Ma J."/>
            <person name="Bustamante C.D."/>
            <person name="Schnell R.J."/>
            <person name="Main D."/>
            <person name="Gilbert D."/>
            <person name="Parida L."/>
            <person name="Kuhn D.N."/>
        </authorList>
    </citation>
    <scope>NUCLEOTIDE SEQUENCE [LARGE SCALE GENOMIC DNA]</scope>
    <source>
        <strain evidence="3">cv. Matina 1-6</strain>
    </source>
</reference>
<keyword evidence="1" id="KW-0472">Membrane</keyword>
<evidence type="ECO:0000256" key="1">
    <source>
        <dbReference type="SAM" id="Phobius"/>
    </source>
</evidence>